<dbReference type="InterPro" id="IPR049883">
    <property type="entry name" value="NOTCH1_EGF-like"/>
</dbReference>
<dbReference type="SMART" id="SM00179">
    <property type="entry name" value="EGF_CA"/>
    <property type="match status" value="4"/>
</dbReference>
<feature type="disulfide bond" evidence="8">
    <location>
        <begin position="231"/>
        <end position="241"/>
    </location>
</feature>
<dbReference type="GO" id="GO:0005509">
    <property type="term" value="F:calcium ion binding"/>
    <property type="evidence" value="ECO:0007669"/>
    <property type="project" value="InterPro"/>
</dbReference>
<comment type="subcellular location">
    <subcellularLocation>
        <location evidence="1">Secreted</location>
        <location evidence="1">Extracellular space</location>
        <location evidence="1">Extracellular matrix</location>
    </subcellularLocation>
</comment>
<dbReference type="InterPro" id="IPR000742">
    <property type="entry name" value="EGF"/>
</dbReference>
<evidence type="ECO:0000256" key="2">
    <source>
        <dbReference type="ARBA" id="ARBA00006127"/>
    </source>
</evidence>
<evidence type="ECO:0000259" key="9">
    <source>
        <dbReference type="PROSITE" id="PS50026"/>
    </source>
</evidence>
<dbReference type="WBParaSite" id="EVEC_0000585401-mRNA-1">
    <property type="protein sequence ID" value="EVEC_0000585401-mRNA-1"/>
    <property type="gene ID" value="EVEC_0000585401"/>
</dbReference>
<dbReference type="PANTHER" id="PTHR24050:SF27">
    <property type="entry name" value="FIBRILLIN-1"/>
    <property type="match status" value="1"/>
</dbReference>
<reference evidence="10 11" key="2">
    <citation type="submission" date="2018-10" db="EMBL/GenBank/DDBJ databases">
        <authorList>
            <consortium name="Pathogen Informatics"/>
        </authorList>
    </citation>
    <scope>NUCLEOTIDE SEQUENCE [LARGE SCALE GENOMIC DNA]</scope>
</reference>
<keyword evidence="7 8" id="KW-1015">Disulfide bond</keyword>
<dbReference type="InterPro" id="IPR026823">
    <property type="entry name" value="cEGF"/>
</dbReference>
<evidence type="ECO:0000256" key="3">
    <source>
        <dbReference type="ARBA" id="ARBA00022530"/>
    </source>
</evidence>
<feature type="domain" description="EGF-like" evidence="9">
    <location>
        <begin position="227"/>
        <end position="264"/>
    </location>
</feature>
<dbReference type="EMBL" id="UXUI01008174">
    <property type="protein sequence ID" value="VDD90714.1"/>
    <property type="molecule type" value="Genomic_DNA"/>
</dbReference>
<dbReference type="InterPro" id="IPR018097">
    <property type="entry name" value="EGF_Ca-bd_CS"/>
</dbReference>
<dbReference type="SUPFAM" id="SSF57196">
    <property type="entry name" value="EGF/Laminin"/>
    <property type="match status" value="1"/>
</dbReference>
<dbReference type="PROSITE" id="PS01186">
    <property type="entry name" value="EGF_2"/>
    <property type="match status" value="1"/>
</dbReference>
<comment type="caution">
    <text evidence="8">Lacks conserved residue(s) required for the propagation of feature annotation.</text>
</comment>
<dbReference type="AlphaFoldDB" id="A0A0N4V6G9"/>
<dbReference type="Proteomes" id="UP000274131">
    <property type="component" value="Unassembled WGS sequence"/>
</dbReference>
<keyword evidence="6" id="KW-0677">Repeat</keyword>
<keyword evidence="3" id="KW-0272">Extracellular matrix</keyword>
<organism evidence="12">
    <name type="scientific">Enterobius vermicularis</name>
    <name type="common">Human pinworm</name>
    <dbReference type="NCBI Taxonomy" id="51028"/>
    <lineage>
        <taxon>Eukaryota</taxon>
        <taxon>Metazoa</taxon>
        <taxon>Ecdysozoa</taxon>
        <taxon>Nematoda</taxon>
        <taxon>Chromadorea</taxon>
        <taxon>Rhabditida</taxon>
        <taxon>Spirurina</taxon>
        <taxon>Oxyuridomorpha</taxon>
        <taxon>Oxyuroidea</taxon>
        <taxon>Oxyuridae</taxon>
        <taxon>Enterobius</taxon>
    </lineage>
</organism>
<evidence type="ECO:0000313" key="12">
    <source>
        <dbReference type="WBParaSite" id="EVEC_0000585401-mRNA-1"/>
    </source>
</evidence>
<comment type="similarity">
    <text evidence="2">Belongs to the fibulin family.</text>
</comment>
<protein>
    <submittedName>
        <fullName evidence="12">EGF-like domain-containing protein</fullName>
    </submittedName>
</protein>
<reference evidence="12" key="1">
    <citation type="submission" date="2017-02" db="UniProtKB">
        <authorList>
            <consortium name="WormBaseParasite"/>
        </authorList>
    </citation>
    <scope>IDENTIFICATION</scope>
</reference>
<evidence type="ECO:0000313" key="11">
    <source>
        <dbReference type="Proteomes" id="UP000274131"/>
    </source>
</evidence>
<dbReference type="SUPFAM" id="SSF57184">
    <property type="entry name" value="Growth factor receptor domain"/>
    <property type="match status" value="1"/>
</dbReference>
<accession>A0A0N4V6G9</accession>
<dbReference type="InterPro" id="IPR001881">
    <property type="entry name" value="EGF-like_Ca-bd_dom"/>
</dbReference>
<evidence type="ECO:0000313" key="10">
    <source>
        <dbReference type="EMBL" id="VDD90714.1"/>
    </source>
</evidence>
<proteinExistence type="inferred from homology"/>
<evidence type="ECO:0000256" key="6">
    <source>
        <dbReference type="ARBA" id="ARBA00022737"/>
    </source>
</evidence>
<keyword evidence="4 8" id="KW-0245">EGF-like domain</keyword>
<dbReference type="InterPro" id="IPR000152">
    <property type="entry name" value="EGF-type_Asp/Asn_hydroxyl_site"/>
</dbReference>
<gene>
    <name evidence="10" type="ORF">EVEC_LOCUS5465</name>
</gene>
<dbReference type="STRING" id="51028.A0A0N4V6G9"/>
<evidence type="ECO:0000256" key="4">
    <source>
        <dbReference type="ARBA" id="ARBA00022536"/>
    </source>
</evidence>
<evidence type="ECO:0000256" key="1">
    <source>
        <dbReference type="ARBA" id="ARBA00004498"/>
    </source>
</evidence>
<evidence type="ECO:0000256" key="8">
    <source>
        <dbReference type="PROSITE-ProRule" id="PRU00076"/>
    </source>
</evidence>
<dbReference type="PROSITE" id="PS50026">
    <property type="entry name" value="EGF_3"/>
    <property type="match status" value="2"/>
</dbReference>
<keyword evidence="11" id="KW-1185">Reference proteome</keyword>
<dbReference type="OrthoDB" id="5985519at2759"/>
<dbReference type="InterPro" id="IPR009030">
    <property type="entry name" value="Growth_fac_rcpt_cys_sf"/>
</dbReference>
<dbReference type="Pfam" id="PF12662">
    <property type="entry name" value="cEGF"/>
    <property type="match status" value="1"/>
</dbReference>
<evidence type="ECO:0000256" key="7">
    <source>
        <dbReference type="ARBA" id="ARBA00023157"/>
    </source>
</evidence>
<keyword evidence="3" id="KW-0964">Secreted</keyword>
<feature type="domain" description="EGF-like" evidence="9">
    <location>
        <begin position="154"/>
        <end position="190"/>
    </location>
</feature>
<dbReference type="Pfam" id="PF07645">
    <property type="entry name" value="EGF_CA"/>
    <property type="match status" value="3"/>
</dbReference>
<sequence>MRRIHQVRRTVFGFVTEEGMGKSFLSWNHTLKYDASKGVTLGPGKTLNLLLKAESLGNAGMYKVGASAKPLRQCPEGFKKLPNGHCEDINECDLSPSVCGQEANCVNEEGGYKCVRECEPGFKVKWDGSCIDIDECALGTHNCPQGKQCLNLPDIDECASSPCVSPLTCLNQMGSHLCLCPNGLFEETAGGCAGVPSTEISSRLLTSNKINNNCEDGFMWNGAKCEDIDECAFDSPCQYECHNSPGNYSCKCPEGYQLIGHQCIDINECKEYPCASDQLCFNILGSFDCIDQPCPNGYQLQDLECIPNCQNCSLPPIRIHLVTLPRGIRSGTSFLRLTAYDTKWRVLYDTKYSIKAIKRFQKRLPFILKTSRGQAILQNVRPLLANSRYKLGIKAISNSPYTKTRFSSEFLVFISVSDKRS</sequence>
<name>A0A0N4V6G9_ENTVE</name>
<dbReference type="InterPro" id="IPR052235">
    <property type="entry name" value="Nephronectin_domain"/>
</dbReference>
<dbReference type="CDD" id="cd00054">
    <property type="entry name" value="EGF_CA"/>
    <property type="match status" value="4"/>
</dbReference>
<dbReference type="Gene3D" id="2.10.25.10">
    <property type="entry name" value="Laminin"/>
    <property type="match status" value="5"/>
</dbReference>
<keyword evidence="5" id="KW-0732">Signal</keyword>
<evidence type="ECO:0000256" key="5">
    <source>
        <dbReference type="ARBA" id="ARBA00022729"/>
    </source>
</evidence>
<dbReference type="PANTHER" id="PTHR24050">
    <property type="entry name" value="PA14 DOMAIN-CONTAINING PROTEIN"/>
    <property type="match status" value="1"/>
</dbReference>
<dbReference type="PROSITE" id="PS01187">
    <property type="entry name" value="EGF_CA"/>
    <property type="match status" value="2"/>
</dbReference>
<dbReference type="PROSITE" id="PS00010">
    <property type="entry name" value="ASX_HYDROXYL"/>
    <property type="match status" value="1"/>
</dbReference>
<dbReference type="SMART" id="SM00181">
    <property type="entry name" value="EGF"/>
    <property type="match status" value="4"/>
</dbReference>